<proteinExistence type="predicted"/>
<evidence type="ECO:0000256" key="1">
    <source>
        <dbReference type="SAM" id="Phobius"/>
    </source>
</evidence>
<evidence type="ECO:0000313" key="3">
    <source>
        <dbReference type="Proteomes" id="UP000295325"/>
    </source>
</evidence>
<gene>
    <name evidence="2" type="ORF">EDD71_11465</name>
</gene>
<keyword evidence="1" id="KW-0812">Transmembrane</keyword>
<keyword evidence="1" id="KW-1133">Transmembrane helix</keyword>
<evidence type="ECO:0000313" key="2">
    <source>
        <dbReference type="EMBL" id="TDT52084.1"/>
    </source>
</evidence>
<organism evidence="2 3">
    <name type="scientific">Fonticella tunisiensis</name>
    <dbReference type="NCBI Taxonomy" id="1096341"/>
    <lineage>
        <taxon>Bacteria</taxon>
        <taxon>Bacillati</taxon>
        <taxon>Bacillota</taxon>
        <taxon>Clostridia</taxon>
        <taxon>Eubacteriales</taxon>
        <taxon>Clostridiaceae</taxon>
        <taxon>Fonticella</taxon>
    </lineage>
</organism>
<keyword evidence="1" id="KW-0472">Membrane</keyword>
<keyword evidence="3" id="KW-1185">Reference proteome</keyword>
<sequence length="354" mass="41094">MEERSRRRQRRDNRSNSKQKILIASITALVILGVLFGTYYFTSSRSDSKYFSYINFQKENVDKVNVEVAKLASKIDELDYKNADEVNKLITSLSTNYDNIQKTLNELMAYNPNSKYSEQFDAFRKGVGFNAKILQQTILILRNPTKDTDNALKDLDTYLSETTKYYNMAKLRNFSISLPNEMLAISGNVTTYATKANNDYEAKKRLLEQYTEYISSMENIHKSFQTAMVDLSSNFDLILSGKRSIGDVYVDVDKKMTEINSIKNSYDSINVPSKFANQHKKFNTIIESYFNYCQEFKNTLTAIEETGNDKEKLDALGEDIDSIRIRYVEIKNSFDNYLNQFNSDKYYYQDINNL</sequence>
<dbReference type="EMBL" id="SOAZ01000014">
    <property type="protein sequence ID" value="TDT52084.1"/>
    <property type="molecule type" value="Genomic_DNA"/>
</dbReference>
<name>A0A4R7KB18_9CLOT</name>
<dbReference type="AlphaFoldDB" id="A0A4R7KB18"/>
<reference evidence="2 3" key="1">
    <citation type="submission" date="2019-03" db="EMBL/GenBank/DDBJ databases">
        <title>Genomic Encyclopedia of Type Strains, Phase IV (KMG-IV): sequencing the most valuable type-strain genomes for metagenomic binning, comparative biology and taxonomic classification.</title>
        <authorList>
            <person name="Goeker M."/>
        </authorList>
    </citation>
    <scope>NUCLEOTIDE SEQUENCE [LARGE SCALE GENOMIC DNA]</scope>
    <source>
        <strain evidence="2 3">DSM 24455</strain>
    </source>
</reference>
<comment type="caution">
    <text evidence="2">The sequence shown here is derived from an EMBL/GenBank/DDBJ whole genome shotgun (WGS) entry which is preliminary data.</text>
</comment>
<accession>A0A4R7KB18</accession>
<dbReference type="Proteomes" id="UP000295325">
    <property type="component" value="Unassembled WGS sequence"/>
</dbReference>
<feature type="transmembrane region" description="Helical" evidence="1">
    <location>
        <begin position="21"/>
        <end position="41"/>
    </location>
</feature>
<dbReference type="OrthoDB" id="1950661at2"/>
<dbReference type="RefSeq" id="WP_133628478.1">
    <property type="nucleotide sequence ID" value="NZ_SOAZ01000014.1"/>
</dbReference>
<protein>
    <submittedName>
        <fullName evidence="2">Uncharacterized protein</fullName>
    </submittedName>
</protein>